<proteinExistence type="predicted"/>
<comment type="caution">
    <text evidence="2">The sequence shown here is derived from an EMBL/GenBank/DDBJ whole genome shotgun (WGS) entry which is preliminary data.</text>
</comment>
<reference evidence="2" key="1">
    <citation type="submission" date="2021-09" db="EMBL/GenBank/DDBJ databases">
        <authorList>
            <consortium name="AG Swart"/>
            <person name="Singh M."/>
            <person name="Singh A."/>
            <person name="Seah K."/>
            <person name="Emmerich C."/>
        </authorList>
    </citation>
    <scope>NUCLEOTIDE SEQUENCE</scope>
    <source>
        <strain evidence="2">ATCC30299</strain>
    </source>
</reference>
<gene>
    <name evidence="2" type="ORF">BSTOLATCC_MIC28769</name>
</gene>
<organism evidence="2 3">
    <name type="scientific">Blepharisma stoltei</name>
    <dbReference type="NCBI Taxonomy" id="1481888"/>
    <lineage>
        <taxon>Eukaryota</taxon>
        <taxon>Sar</taxon>
        <taxon>Alveolata</taxon>
        <taxon>Ciliophora</taxon>
        <taxon>Postciliodesmatophora</taxon>
        <taxon>Heterotrichea</taxon>
        <taxon>Heterotrichida</taxon>
        <taxon>Blepharismidae</taxon>
        <taxon>Blepharisma</taxon>
    </lineage>
</organism>
<dbReference type="EMBL" id="CAJZBQ010000028">
    <property type="protein sequence ID" value="CAG9321489.1"/>
    <property type="molecule type" value="Genomic_DNA"/>
</dbReference>
<dbReference type="Proteomes" id="UP001162131">
    <property type="component" value="Unassembled WGS sequence"/>
</dbReference>
<sequence>MSDKKPMFVYFSANQHYDEPEEKEPEYQAPSPKSEKSSFPTKTVLLSSLGSLAFYISAHKAYQYFTYK</sequence>
<keyword evidence="3" id="KW-1185">Reference proteome</keyword>
<feature type="region of interest" description="Disordered" evidence="1">
    <location>
        <begin position="14"/>
        <end position="39"/>
    </location>
</feature>
<name>A0AAU9J6B2_9CILI</name>
<protein>
    <submittedName>
        <fullName evidence="2">Uncharacterized protein</fullName>
    </submittedName>
</protein>
<dbReference type="AlphaFoldDB" id="A0AAU9J6B2"/>
<evidence type="ECO:0000313" key="2">
    <source>
        <dbReference type="EMBL" id="CAG9321489.1"/>
    </source>
</evidence>
<accession>A0AAU9J6B2</accession>
<evidence type="ECO:0000313" key="3">
    <source>
        <dbReference type="Proteomes" id="UP001162131"/>
    </source>
</evidence>
<evidence type="ECO:0000256" key="1">
    <source>
        <dbReference type="SAM" id="MobiDB-lite"/>
    </source>
</evidence>